<dbReference type="InterPro" id="IPR011330">
    <property type="entry name" value="Glyco_hydro/deAcase_b/a-brl"/>
</dbReference>
<accession>A0ABZ2CDS7</accession>
<dbReference type="InterPro" id="IPR002509">
    <property type="entry name" value="NODB_dom"/>
</dbReference>
<dbReference type="Gene3D" id="3.20.20.370">
    <property type="entry name" value="Glycoside hydrolase/deacetylase"/>
    <property type="match status" value="1"/>
</dbReference>
<evidence type="ECO:0000313" key="3">
    <source>
        <dbReference type="Proteomes" id="UP001357223"/>
    </source>
</evidence>
<reference evidence="2 3" key="1">
    <citation type="submission" date="2023-10" db="EMBL/GenBank/DDBJ databases">
        <title>Niallia locisalis sp.nov. isolated from a salt pond sample.</title>
        <authorList>
            <person name="Li X.-J."/>
            <person name="Dong L."/>
        </authorList>
    </citation>
    <scope>NUCLEOTIDE SEQUENCE [LARGE SCALE GENOMIC DNA]</scope>
    <source>
        <strain evidence="2 3">DSM 29761</strain>
    </source>
</reference>
<dbReference type="CDD" id="cd10956">
    <property type="entry name" value="CE4_BH1302_like"/>
    <property type="match status" value="1"/>
</dbReference>
<dbReference type="PANTHER" id="PTHR10587">
    <property type="entry name" value="GLYCOSYL TRANSFERASE-RELATED"/>
    <property type="match status" value="1"/>
</dbReference>
<dbReference type="Proteomes" id="UP001357223">
    <property type="component" value="Chromosome"/>
</dbReference>
<dbReference type="Pfam" id="PF01522">
    <property type="entry name" value="Polysacc_deac_1"/>
    <property type="match status" value="1"/>
</dbReference>
<organism evidence="2 3">
    <name type="scientific">Niallia oryzisoli</name>
    <dbReference type="NCBI Taxonomy" id="1737571"/>
    <lineage>
        <taxon>Bacteria</taxon>
        <taxon>Bacillati</taxon>
        <taxon>Bacillota</taxon>
        <taxon>Bacilli</taxon>
        <taxon>Bacillales</taxon>
        <taxon>Bacillaceae</taxon>
        <taxon>Niallia</taxon>
    </lineage>
</organism>
<keyword evidence="3" id="KW-1185">Reference proteome</keyword>
<dbReference type="SUPFAM" id="SSF88713">
    <property type="entry name" value="Glycoside hydrolase/deacetylase"/>
    <property type="match status" value="1"/>
</dbReference>
<proteinExistence type="predicted"/>
<sequence length="232" mass="26243">MKKKLLFTGAGILVFLLLFYGTYQLATSRDFQLFGGLTSQVETNKKVVALTFDDGPTENVNGILPLLDKYNVKATFFLIGQDIEKYPEGTEQIAAAGHQIGNHTYSHNRMVFKTPSFIKEELEKTDQLIREAGYEGDIDFRPPYGKKLVGLPYYLKKHNKESITWNLEPDSYYSAASDKVKYVEENVKPGSIILVHPMYGDLVQALQTIEGIIQSLQEKGYTFVTVDELQKL</sequence>
<gene>
    <name evidence="2" type="ORF">R4Z09_29820</name>
</gene>
<name>A0ABZ2CDS7_9BACI</name>
<dbReference type="PANTHER" id="PTHR10587:SF125">
    <property type="entry name" value="POLYSACCHARIDE DEACETYLASE YHEN-RELATED"/>
    <property type="match status" value="1"/>
</dbReference>
<dbReference type="InterPro" id="IPR050248">
    <property type="entry name" value="Polysacc_deacetylase_ArnD"/>
</dbReference>
<protein>
    <submittedName>
        <fullName evidence="2">Polysaccharide deacetylase family protein</fullName>
    </submittedName>
</protein>
<evidence type="ECO:0000313" key="2">
    <source>
        <dbReference type="EMBL" id="WVX81301.1"/>
    </source>
</evidence>
<dbReference type="EMBL" id="CP137640">
    <property type="protein sequence ID" value="WVX81301.1"/>
    <property type="molecule type" value="Genomic_DNA"/>
</dbReference>
<evidence type="ECO:0000259" key="1">
    <source>
        <dbReference type="PROSITE" id="PS51677"/>
    </source>
</evidence>
<feature type="domain" description="NodB homology" evidence="1">
    <location>
        <begin position="46"/>
        <end position="224"/>
    </location>
</feature>
<dbReference type="PROSITE" id="PS51677">
    <property type="entry name" value="NODB"/>
    <property type="match status" value="1"/>
</dbReference>
<dbReference type="RefSeq" id="WP_338450230.1">
    <property type="nucleotide sequence ID" value="NZ_CP137640.1"/>
</dbReference>